<dbReference type="EMBL" id="MTBD01000008">
    <property type="protein sequence ID" value="PRP71748.1"/>
    <property type="molecule type" value="Genomic_DNA"/>
</dbReference>
<dbReference type="InterPro" id="IPR037053">
    <property type="entry name" value="Phage_tail_collar_dom_sf"/>
</dbReference>
<name>A0A2S9X7Q4_9NEIS</name>
<dbReference type="RefSeq" id="WP_223253394.1">
    <property type="nucleotide sequence ID" value="NZ_MTBD01000008.1"/>
</dbReference>
<dbReference type="SUPFAM" id="SSF88874">
    <property type="entry name" value="Receptor-binding domain of short tail fibre protein gp12"/>
    <property type="match status" value="1"/>
</dbReference>
<proteinExistence type="predicted"/>
<accession>A0A2S9X7Q4</accession>
<dbReference type="CDD" id="cd19958">
    <property type="entry name" value="pyocin_knob"/>
    <property type="match status" value="1"/>
</dbReference>
<gene>
    <name evidence="2" type="ORF">BUE93_04905</name>
</gene>
<comment type="caution">
    <text evidence="2">The sequence shown here is derived from an EMBL/GenBank/DDBJ whole genome shotgun (WGS) entry which is preliminary data.</text>
</comment>
<evidence type="ECO:0000313" key="3">
    <source>
        <dbReference type="Proteomes" id="UP000239469"/>
    </source>
</evidence>
<dbReference type="InterPro" id="IPR011083">
    <property type="entry name" value="Phage_tail_collar_dom"/>
</dbReference>
<protein>
    <recommendedName>
        <fullName evidence="1">Phage tail collar domain-containing protein</fullName>
    </recommendedName>
</protein>
<dbReference type="Gene3D" id="3.90.1340.10">
    <property type="entry name" value="Phage tail collar domain"/>
    <property type="match status" value="1"/>
</dbReference>
<evidence type="ECO:0000259" key="1">
    <source>
        <dbReference type="Pfam" id="PF07484"/>
    </source>
</evidence>
<dbReference type="Pfam" id="PF07484">
    <property type="entry name" value="Collar"/>
    <property type="match status" value="1"/>
</dbReference>
<sequence length="554" mass="56262">MAKENYLPVPASPGFPDVYQLEVTDRVKGGPGGISNRQATELAERDAYLKKQIDSVISGTLVAKYAERLKTARTLAMTGDGSWSVSFDGGANESGALTLANTGVTAGAYAKVTVDAKGRVTAGTGLVASDVPALDWSKITTGKPTTLAGYGITDAQPLHANLTALAGLNSYGLCALTAAGTLAARTITAGAGVTIGNGDGKAGNPSVALADSGVSAGAYAKVTVDAKGRVTAGTGLVASDVPALDWSKITTGKPTTLAGYGITDAYTKTETDGKLTGKADKATTLAGYGITDGMPIRTTAITNQDWNTLVSEGFYDVVQATGPGRPPAYDFGVLLVARGKGSAFSQLYMAHGGSEVWCRGGWEGANWHPWKRLDANDWADIRNKPAGLKATPAGQLTVTFSETPPDGTLVCNGAAVSRTAYAALFSMIGTKYGAGDGSTTFNLPYVPDGFALLAATGSGVGSITAGHVISHAHGANAWTDSQGEHAHGMSLHTKGGNSNPAGSGAAAGYDWTGYNPGVMGSAGAHGHNVGVTIHAAGSSHNYAAGMYLLVCITY</sequence>
<evidence type="ECO:0000313" key="2">
    <source>
        <dbReference type="EMBL" id="PRP71748.1"/>
    </source>
</evidence>
<reference evidence="2 3" key="1">
    <citation type="submission" date="2017-01" db="EMBL/GenBank/DDBJ databases">
        <title>New insights into the genetic diversity of Chromobacterium isolated from tropical freshwater lake.</title>
        <authorList>
            <person name="Santos A.B."/>
            <person name="Nascimento A.M."/>
            <person name="Da Silva P.C."/>
        </authorList>
    </citation>
    <scope>NUCLEOTIDE SEQUENCE [LARGE SCALE GENOMIC DNA]</scope>
    <source>
        <strain evidence="2 3">56AF</strain>
    </source>
</reference>
<dbReference type="Proteomes" id="UP000239469">
    <property type="component" value="Unassembled WGS sequence"/>
</dbReference>
<feature type="domain" description="Phage tail collar" evidence="1">
    <location>
        <begin position="400"/>
        <end position="444"/>
    </location>
</feature>
<organism evidence="2 3">
    <name type="scientific">Chromobacterium amazonense</name>
    <dbReference type="NCBI Taxonomy" id="1382803"/>
    <lineage>
        <taxon>Bacteria</taxon>
        <taxon>Pseudomonadati</taxon>
        <taxon>Pseudomonadota</taxon>
        <taxon>Betaproteobacteria</taxon>
        <taxon>Neisseriales</taxon>
        <taxon>Chromobacteriaceae</taxon>
        <taxon>Chromobacterium</taxon>
    </lineage>
</organism>
<dbReference type="AlphaFoldDB" id="A0A2S9X7Q4"/>